<keyword evidence="5" id="KW-1185">Reference proteome</keyword>
<reference evidence="2 4" key="1">
    <citation type="submission" date="2015-05" db="EMBL/GenBank/DDBJ databases">
        <title>Genome assembly of Archangium gephyra DSM 2261.</title>
        <authorList>
            <person name="Sharma G."/>
            <person name="Subramanian S."/>
        </authorList>
    </citation>
    <scope>NUCLEOTIDE SEQUENCE [LARGE SCALE GENOMIC DNA]</scope>
    <source>
        <strain evidence="2 4">DSM 2261</strain>
    </source>
</reference>
<dbReference type="Proteomes" id="UP000035579">
    <property type="component" value="Chromosome"/>
</dbReference>
<evidence type="ECO:0000313" key="2">
    <source>
        <dbReference type="EMBL" id="AKJ02556.1"/>
    </source>
</evidence>
<dbReference type="EMBL" id="QUMU01000008">
    <property type="protein sequence ID" value="REG28523.1"/>
    <property type="molecule type" value="Genomic_DNA"/>
</dbReference>
<reference evidence="3 5" key="2">
    <citation type="submission" date="2018-08" db="EMBL/GenBank/DDBJ databases">
        <title>Genomic Encyclopedia of Archaeal and Bacterial Type Strains, Phase II (KMG-II): from individual species to whole genera.</title>
        <authorList>
            <person name="Goeker M."/>
        </authorList>
    </citation>
    <scope>NUCLEOTIDE SEQUENCE [LARGE SCALE GENOMIC DNA]</scope>
    <source>
        <strain evidence="3 5">DSM 2261</strain>
    </source>
</reference>
<dbReference type="KEGG" id="age:AA314_04182"/>
<dbReference type="EMBL" id="CP011509">
    <property type="protein sequence ID" value="AKJ02556.1"/>
    <property type="molecule type" value="Genomic_DNA"/>
</dbReference>
<accession>A0AAC8Q8J8</accession>
<dbReference type="AlphaFoldDB" id="A0AAC8Q8J8"/>
<evidence type="ECO:0000313" key="5">
    <source>
        <dbReference type="Proteomes" id="UP000256345"/>
    </source>
</evidence>
<evidence type="ECO:0000313" key="4">
    <source>
        <dbReference type="Proteomes" id="UP000035579"/>
    </source>
</evidence>
<gene>
    <name evidence="2" type="ORF">AA314_04182</name>
    <name evidence="3" type="ORF">ATI61_10856</name>
</gene>
<dbReference type="RefSeq" id="WP_047856844.1">
    <property type="nucleotide sequence ID" value="NZ_CP011509.1"/>
</dbReference>
<evidence type="ECO:0000256" key="1">
    <source>
        <dbReference type="SAM" id="MobiDB-lite"/>
    </source>
</evidence>
<sequence>MPDLTASVVIEDWNVDARGKRSTKQAEYKPKKVCWKVMIDHKTREKNPRATQASFEDNVEGNQLPADFLRKRKGTIQLGGQGKVRAAGGTVTFEVTVSLEGLNLPAVGKQTLLVREKGPSILAQDNPPKSAVQARIMRNGLALGFSKVLCDLLQRLCCQESGQKQFHLGDTKGYLHEGEPIMNHGGDGGTGLKQITQKTVGPDLLWDWQENLDYGLKLFNDKLRIAKVHRTQILADPRYKELLENTATWRASQKLPELKIVTIPDYTDEQLADAAIRANNGVPKISNPGDDTPLGRNWHEFTLAVETVNLPNPDPNKDPKKATVPLRVLTLQKEKGPDGKRSAEATWVRVDVSTRPKVGDPDYVNNVKSRSPTC</sequence>
<protein>
    <submittedName>
        <fullName evidence="2">Uncharacterized protein</fullName>
    </submittedName>
</protein>
<feature type="region of interest" description="Disordered" evidence="1">
    <location>
        <begin position="354"/>
        <end position="374"/>
    </location>
</feature>
<evidence type="ECO:0000313" key="3">
    <source>
        <dbReference type="EMBL" id="REG28523.1"/>
    </source>
</evidence>
<organism evidence="2 4">
    <name type="scientific">Archangium gephyra</name>
    <dbReference type="NCBI Taxonomy" id="48"/>
    <lineage>
        <taxon>Bacteria</taxon>
        <taxon>Pseudomonadati</taxon>
        <taxon>Myxococcota</taxon>
        <taxon>Myxococcia</taxon>
        <taxon>Myxococcales</taxon>
        <taxon>Cystobacterineae</taxon>
        <taxon>Archangiaceae</taxon>
        <taxon>Archangium</taxon>
    </lineage>
</organism>
<dbReference type="Proteomes" id="UP000256345">
    <property type="component" value="Unassembled WGS sequence"/>
</dbReference>
<name>A0AAC8Q8J8_9BACT</name>
<proteinExistence type="predicted"/>